<dbReference type="Ensembl" id="ENSCINT00000036742.1">
    <property type="protein sequence ID" value="ENSCINP00000032564.1"/>
    <property type="gene ID" value="ENSCING00000022761.1"/>
</dbReference>
<evidence type="ECO:0000313" key="4">
    <source>
        <dbReference type="Proteomes" id="UP000008144"/>
    </source>
</evidence>
<dbReference type="Ensembl" id="ENSCINT00000032222.1">
    <property type="protein sequence ID" value="ENSCINP00000030974.1"/>
    <property type="gene ID" value="ENSCING00000020342.1"/>
</dbReference>
<dbReference type="HOGENOM" id="CLU_2866957_0_0_1"/>
<evidence type="ECO:0000313" key="3">
    <source>
        <dbReference type="Ensembl" id="ENSCINP00000032564.1"/>
    </source>
</evidence>
<gene>
    <name evidence="2" type="primary">LOC100177693</name>
</gene>
<organism evidence="3 4">
    <name type="scientific">Ciona intestinalis</name>
    <name type="common">Transparent sea squirt</name>
    <name type="synonym">Ascidia intestinalis</name>
    <dbReference type="NCBI Taxonomy" id="7719"/>
    <lineage>
        <taxon>Eukaryota</taxon>
        <taxon>Metazoa</taxon>
        <taxon>Chordata</taxon>
        <taxon>Tunicata</taxon>
        <taxon>Ascidiacea</taxon>
        <taxon>Phlebobranchia</taxon>
        <taxon>Cionidae</taxon>
        <taxon>Ciona</taxon>
    </lineage>
</organism>
<evidence type="ECO:0000313" key="2">
    <source>
        <dbReference type="Ensembl" id="ENSCINP00000030974.1"/>
    </source>
</evidence>
<evidence type="ECO:0000256" key="1">
    <source>
        <dbReference type="SAM" id="SignalP"/>
    </source>
</evidence>
<protein>
    <submittedName>
        <fullName evidence="2">Uncharacterized LOC100177693</fullName>
    </submittedName>
</protein>
<reference evidence="3" key="2">
    <citation type="submission" date="2025-05" db="UniProtKB">
        <authorList>
            <consortium name="Ensembl"/>
        </authorList>
    </citation>
    <scope>IDENTIFICATION</scope>
</reference>
<proteinExistence type="predicted"/>
<keyword evidence="4" id="KW-1185">Reference proteome</keyword>
<keyword evidence="1" id="KW-0732">Signal</keyword>
<feature type="signal peptide" evidence="1">
    <location>
        <begin position="1"/>
        <end position="20"/>
    </location>
</feature>
<reference evidence="4" key="1">
    <citation type="journal article" date="2002" name="Science">
        <title>The draft genome of Ciona intestinalis: insights into chordate and vertebrate origins.</title>
        <authorList>
            <person name="Dehal P."/>
            <person name="Satou Y."/>
            <person name="Campbell R.K."/>
            <person name="Chapman J."/>
            <person name="Degnan B."/>
            <person name="De Tomaso A."/>
            <person name="Davidson B."/>
            <person name="Di Gregorio A."/>
            <person name="Gelpke M."/>
            <person name="Goodstein D.M."/>
            <person name="Harafuji N."/>
            <person name="Hastings K.E."/>
            <person name="Ho I."/>
            <person name="Hotta K."/>
            <person name="Huang W."/>
            <person name="Kawashima T."/>
            <person name="Lemaire P."/>
            <person name="Martinez D."/>
            <person name="Meinertzhagen I.A."/>
            <person name="Necula S."/>
            <person name="Nonaka M."/>
            <person name="Putnam N."/>
            <person name="Rash S."/>
            <person name="Saiga H."/>
            <person name="Satake M."/>
            <person name="Terry A."/>
            <person name="Yamada L."/>
            <person name="Wang H.G."/>
            <person name="Awazu S."/>
            <person name="Azumi K."/>
            <person name="Boore J."/>
            <person name="Branno M."/>
            <person name="Chin-Bow S."/>
            <person name="DeSantis R."/>
            <person name="Doyle S."/>
            <person name="Francino P."/>
            <person name="Keys D.N."/>
            <person name="Haga S."/>
            <person name="Hayashi H."/>
            <person name="Hino K."/>
            <person name="Imai K.S."/>
            <person name="Inaba K."/>
            <person name="Kano S."/>
            <person name="Kobayashi K."/>
            <person name="Kobayashi M."/>
            <person name="Lee B.I."/>
            <person name="Makabe K.W."/>
            <person name="Manohar C."/>
            <person name="Matassi G."/>
            <person name="Medina M."/>
            <person name="Mochizuki Y."/>
            <person name="Mount S."/>
            <person name="Morishita T."/>
            <person name="Miura S."/>
            <person name="Nakayama A."/>
            <person name="Nishizaka S."/>
            <person name="Nomoto H."/>
            <person name="Ohta F."/>
            <person name="Oishi K."/>
            <person name="Rigoutsos I."/>
            <person name="Sano M."/>
            <person name="Sasaki A."/>
            <person name="Sasakura Y."/>
            <person name="Shoguchi E."/>
            <person name="Shin-i T."/>
            <person name="Spagnuolo A."/>
            <person name="Stainier D."/>
            <person name="Suzuki M.M."/>
            <person name="Tassy O."/>
            <person name="Takatori N."/>
            <person name="Tokuoka M."/>
            <person name="Yagi K."/>
            <person name="Yoshizaki F."/>
            <person name="Wada S."/>
            <person name="Zhang C."/>
            <person name="Hyatt P.D."/>
            <person name="Larimer F."/>
            <person name="Detter C."/>
            <person name="Doggett N."/>
            <person name="Glavina T."/>
            <person name="Hawkins T."/>
            <person name="Richardson P."/>
            <person name="Lucas S."/>
            <person name="Kohara Y."/>
            <person name="Levine M."/>
            <person name="Satoh N."/>
            <person name="Rokhsar D.S."/>
        </authorList>
    </citation>
    <scope>NUCLEOTIDE SEQUENCE [LARGE SCALE GENOMIC DNA]</scope>
</reference>
<name>H2XSD0_CIOIN</name>
<feature type="chain" id="PRO_5014093553" evidence="1">
    <location>
        <begin position="21"/>
        <end position="70"/>
    </location>
</feature>
<sequence length="70" mass="8231">MDRKIVFALLLLMSVQVSMAFHWNERKGAEPQFPPEMGDEIAADAERLMRKAAKDHWSNKMAKDVIWWEQ</sequence>
<dbReference type="Proteomes" id="UP000008144">
    <property type="component" value="Unassembled WGS sequence"/>
</dbReference>
<accession>H2XSD0</accession>
<dbReference type="AlphaFoldDB" id="H2XSD0"/>
<dbReference type="GeneTree" id="ENSGT00660000097219"/>